<name>A0A5M9QTM4_9HELI</name>
<keyword evidence="8" id="KW-0235">DNA replication</keyword>
<dbReference type="PANTHER" id="PTHR11669">
    <property type="entry name" value="REPLICATION FACTOR C / DNA POLYMERASE III GAMMA-TAU SUBUNIT"/>
    <property type="match status" value="1"/>
</dbReference>
<evidence type="ECO:0000256" key="6">
    <source>
        <dbReference type="ARBA" id="ARBA00022932"/>
    </source>
</evidence>
<feature type="domain" description="AAA+ ATPase" evidence="10">
    <location>
        <begin position="37"/>
        <end position="179"/>
    </location>
</feature>
<gene>
    <name evidence="8" type="primary">dnaX</name>
    <name evidence="11" type="ORF">F4V45_00030</name>
</gene>
<dbReference type="InterPro" id="IPR027417">
    <property type="entry name" value="P-loop_NTPase"/>
</dbReference>
<feature type="compositionally biased region" description="Low complexity" evidence="9">
    <location>
        <begin position="540"/>
        <end position="551"/>
    </location>
</feature>
<feature type="region of interest" description="Disordered" evidence="9">
    <location>
        <begin position="354"/>
        <end position="399"/>
    </location>
</feature>
<dbReference type="RefSeq" id="WP_150336499.1">
    <property type="nucleotide sequence ID" value="NZ_JAERIX010000056.1"/>
</dbReference>
<comment type="subunit">
    <text evidence="8">DNA polymerase III contains a core (composed of alpha, epsilon and theta chains) that associates with a tau subunit. This core dimerizes to form the POLIII' complex. PolIII' associates with the gamma complex (composed of gamma, delta, delta', psi and chi chains) and with the beta chain to form the complete DNA polymerase III complex.</text>
</comment>
<comment type="catalytic activity">
    <reaction evidence="7 8">
        <text>DNA(n) + a 2'-deoxyribonucleoside 5'-triphosphate = DNA(n+1) + diphosphate</text>
        <dbReference type="Rhea" id="RHEA:22508"/>
        <dbReference type="Rhea" id="RHEA-COMP:17339"/>
        <dbReference type="Rhea" id="RHEA-COMP:17340"/>
        <dbReference type="ChEBI" id="CHEBI:33019"/>
        <dbReference type="ChEBI" id="CHEBI:61560"/>
        <dbReference type="ChEBI" id="CHEBI:173112"/>
        <dbReference type="EC" id="2.7.7.7"/>
    </reaction>
</comment>
<feature type="compositionally biased region" description="Polar residues" evidence="9">
    <location>
        <begin position="510"/>
        <end position="530"/>
    </location>
</feature>
<dbReference type="SMART" id="SM00382">
    <property type="entry name" value="AAA"/>
    <property type="match status" value="1"/>
</dbReference>
<accession>A0A5M9QTM4</accession>
<dbReference type="PANTHER" id="PTHR11669:SF0">
    <property type="entry name" value="PROTEIN STICHEL-LIKE 2"/>
    <property type="match status" value="1"/>
</dbReference>
<dbReference type="FunFam" id="3.40.50.300:FF:000014">
    <property type="entry name" value="DNA polymerase III subunit gamma/tau"/>
    <property type="match status" value="1"/>
</dbReference>
<comment type="similarity">
    <text evidence="1 8">Belongs to the DnaX/STICHEL family.</text>
</comment>
<comment type="function">
    <text evidence="8">DNA polymerase III is a complex, multichain enzyme responsible for most of the replicative synthesis in bacteria. This DNA polymerase also exhibits 3' to 5' exonuclease activity.</text>
</comment>
<evidence type="ECO:0000313" key="11">
    <source>
        <dbReference type="EMBL" id="KAA8711407.1"/>
    </source>
</evidence>
<comment type="caution">
    <text evidence="11">The sequence shown here is derived from an EMBL/GenBank/DDBJ whole genome shotgun (WGS) entry which is preliminary data.</text>
</comment>
<evidence type="ECO:0000256" key="3">
    <source>
        <dbReference type="ARBA" id="ARBA00022741"/>
    </source>
</evidence>
<keyword evidence="8 11" id="KW-0808">Transferase</keyword>
<dbReference type="InterPro" id="IPR003593">
    <property type="entry name" value="AAA+_ATPase"/>
</dbReference>
<evidence type="ECO:0000313" key="12">
    <source>
        <dbReference type="Proteomes" id="UP000323707"/>
    </source>
</evidence>
<dbReference type="Gene3D" id="1.10.8.60">
    <property type="match status" value="1"/>
</dbReference>
<evidence type="ECO:0000256" key="7">
    <source>
        <dbReference type="ARBA" id="ARBA00049244"/>
    </source>
</evidence>
<dbReference type="AlphaFoldDB" id="A0A5M9QTM4"/>
<feature type="compositionally biased region" description="Polar residues" evidence="9">
    <location>
        <begin position="605"/>
        <end position="618"/>
    </location>
</feature>
<dbReference type="CDD" id="cd18137">
    <property type="entry name" value="HLD_clamp_pol_III_gamma_tau"/>
    <property type="match status" value="1"/>
</dbReference>
<dbReference type="EMBL" id="VXKE01000001">
    <property type="protein sequence ID" value="KAA8711407.1"/>
    <property type="molecule type" value="Genomic_DNA"/>
</dbReference>
<evidence type="ECO:0000256" key="9">
    <source>
        <dbReference type="SAM" id="MobiDB-lite"/>
    </source>
</evidence>
<feature type="compositionally biased region" description="Polar residues" evidence="9">
    <location>
        <begin position="379"/>
        <end position="396"/>
    </location>
</feature>
<keyword evidence="2" id="KW-0479">Metal-binding</keyword>
<keyword evidence="3 8" id="KW-0547">Nucleotide-binding</keyword>
<evidence type="ECO:0000256" key="2">
    <source>
        <dbReference type="ARBA" id="ARBA00022723"/>
    </source>
</evidence>
<dbReference type="GO" id="GO:0005524">
    <property type="term" value="F:ATP binding"/>
    <property type="evidence" value="ECO:0007669"/>
    <property type="project" value="UniProtKB-KW"/>
</dbReference>
<protein>
    <recommendedName>
        <fullName evidence="8">DNA polymerase III subunit gamma/tau</fullName>
        <ecNumber evidence="8">2.7.7.7</ecNumber>
    </recommendedName>
</protein>
<evidence type="ECO:0000256" key="8">
    <source>
        <dbReference type="RuleBase" id="RU364063"/>
    </source>
</evidence>
<dbReference type="Pfam" id="PF22608">
    <property type="entry name" value="DNAX_ATPase_lid"/>
    <property type="match status" value="1"/>
</dbReference>
<dbReference type="Gene3D" id="3.40.50.300">
    <property type="entry name" value="P-loop containing nucleotide triphosphate hydrolases"/>
    <property type="match status" value="1"/>
</dbReference>
<organism evidence="11 12">
    <name type="scientific">Helicobacter canis</name>
    <dbReference type="NCBI Taxonomy" id="29419"/>
    <lineage>
        <taxon>Bacteria</taxon>
        <taxon>Pseudomonadati</taxon>
        <taxon>Campylobacterota</taxon>
        <taxon>Epsilonproteobacteria</taxon>
        <taxon>Campylobacterales</taxon>
        <taxon>Helicobacteraceae</taxon>
        <taxon>Helicobacter</taxon>
    </lineage>
</organism>
<dbReference type="InterPro" id="IPR012763">
    <property type="entry name" value="DNA_pol_III_sug/sutau_N"/>
</dbReference>
<keyword evidence="5 8" id="KW-0067">ATP-binding</keyword>
<feature type="region of interest" description="Disordered" evidence="9">
    <location>
        <begin position="494"/>
        <end position="570"/>
    </location>
</feature>
<keyword evidence="4" id="KW-0862">Zinc</keyword>
<evidence type="ECO:0000259" key="10">
    <source>
        <dbReference type="SMART" id="SM00382"/>
    </source>
</evidence>
<evidence type="ECO:0000256" key="1">
    <source>
        <dbReference type="ARBA" id="ARBA00006360"/>
    </source>
</evidence>
<reference evidence="11 12" key="1">
    <citation type="submission" date="2019-09" db="EMBL/GenBank/DDBJ databases">
        <title>Draft genome sequence of various Type strains from the CCUG.</title>
        <authorList>
            <person name="Pineiro-Iglesias B."/>
            <person name="Tunovic T."/>
            <person name="Unosson C."/>
            <person name="Inganas E."/>
            <person name="Ohlen M."/>
            <person name="Cardew S."/>
            <person name="Jensie-Markopoulos S."/>
            <person name="Salva-Serra F."/>
            <person name="Jaen-Luchoro D."/>
            <person name="Karlsson R."/>
            <person name="Svensson-Stadler L."/>
            <person name="Chun J."/>
            <person name="Moore E."/>
        </authorList>
    </citation>
    <scope>NUCLEOTIDE SEQUENCE [LARGE SCALE GENOMIC DNA]</scope>
    <source>
        <strain evidence="11 12">CCUG 32756T</strain>
    </source>
</reference>
<dbReference type="CDD" id="cd00009">
    <property type="entry name" value="AAA"/>
    <property type="match status" value="1"/>
</dbReference>
<dbReference type="InterPro" id="IPR050238">
    <property type="entry name" value="DNA_Rep/Repair_Clamp_Loader"/>
</dbReference>
<dbReference type="NCBIfam" id="NF006280">
    <property type="entry name" value="PRK08451.1"/>
    <property type="match status" value="1"/>
</dbReference>
<feature type="region of interest" description="Disordered" evidence="9">
    <location>
        <begin position="598"/>
        <end position="636"/>
    </location>
</feature>
<dbReference type="GO" id="GO:0003887">
    <property type="term" value="F:DNA-directed DNA polymerase activity"/>
    <property type="evidence" value="ECO:0007669"/>
    <property type="project" value="UniProtKB-KW"/>
</dbReference>
<evidence type="ECO:0000256" key="4">
    <source>
        <dbReference type="ARBA" id="ARBA00022833"/>
    </source>
</evidence>
<dbReference type="NCBIfam" id="TIGR02397">
    <property type="entry name" value="dnaX_nterm"/>
    <property type="match status" value="1"/>
</dbReference>
<dbReference type="InterPro" id="IPR045085">
    <property type="entry name" value="HLD_clamp_pol_III_gamma_tau"/>
</dbReference>
<evidence type="ECO:0000256" key="5">
    <source>
        <dbReference type="ARBA" id="ARBA00022840"/>
    </source>
</evidence>
<dbReference type="FunFam" id="1.10.8.60:FF:000013">
    <property type="entry name" value="DNA polymerase III subunit gamma/tau"/>
    <property type="match status" value="1"/>
</dbReference>
<dbReference type="Pfam" id="PF13177">
    <property type="entry name" value="DNA_pol3_delta2"/>
    <property type="match status" value="1"/>
</dbReference>
<dbReference type="Proteomes" id="UP000323707">
    <property type="component" value="Unassembled WGS sequence"/>
</dbReference>
<sequence length="670" mass="73945">MSSLALSLKYRPKLFSDLVGQETISQTLSMALDKDRIVHAYLFSGLRGSGKTSSARIFARALECENGPTSTPCGECATCLATLEGRNIDIIEMDAASNRSIDSIRDLIEQTKYVPTMSRFKIFIIDEVHMLTKEAFNALLKTLEEPPEYVKFILATTDPLKLPATILSRTQHFRFKKIAHKAVIAHLEMILQKEEVGYEMGALDIIARSGGGSLRDTLTLTDQAINYCDKYLTIEQVAQMLGIVDPKNLRDFFSSIMHDDEQGIIHALEILGEYECEMIIDEMLIFLKDMLLSGSKDFSLLVIDRFLGILSQAKSLLNLNPDGAFVLLLMSLKMREAMKLQDISQAISTLESTLAQAPSTPSTPSTPSPKQSPIVEPTLAQQPSQTPSSVALDSTPSPKPQALSIYEQAFSQLVGKIADRSYELGEAFKRAITFKQFIQAPSPSQSATLLWESSGDEQDKALLRQHFGLIREFAQEVFAPHSQSQITIKNITQTPQADKESMPPEAIGLSQPQEPASTSSTQAQNLSLDSRGSHLKDPATLESSLEDSTTSQPRSLDSTPPLESKKLKPSDLILYSTQEIRPDHISDAVYDEVPWEREGVGQEESFAQGSQTPPSQEVSNEPNEPSAPNPPQKDYMTQAFKDNNQALIDGIKQHFGVTSMIVEAPTRNDS</sequence>
<dbReference type="SUPFAM" id="SSF52540">
    <property type="entry name" value="P-loop containing nucleoside triphosphate hydrolases"/>
    <property type="match status" value="1"/>
</dbReference>
<dbReference type="GO" id="GO:0009360">
    <property type="term" value="C:DNA polymerase III complex"/>
    <property type="evidence" value="ECO:0007669"/>
    <property type="project" value="InterPro"/>
</dbReference>
<dbReference type="GO" id="GO:0006261">
    <property type="term" value="P:DNA-templated DNA replication"/>
    <property type="evidence" value="ECO:0007669"/>
    <property type="project" value="TreeGrafter"/>
</dbReference>
<dbReference type="GO" id="GO:0046872">
    <property type="term" value="F:metal ion binding"/>
    <property type="evidence" value="ECO:0007669"/>
    <property type="project" value="UniProtKB-KW"/>
</dbReference>
<feature type="compositionally biased region" description="Low complexity" evidence="9">
    <location>
        <begin position="354"/>
        <end position="373"/>
    </location>
</feature>
<keyword evidence="6 8" id="KW-0239">DNA-directed DNA polymerase</keyword>
<proteinExistence type="inferred from homology"/>
<keyword evidence="8 11" id="KW-0548">Nucleotidyltransferase</keyword>
<dbReference type="EC" id="2.7.7.7" evidence="8"/>